<dbReference type="AlphaFoldDB" id="A0A5U1F2J4"/>
<protein>
    <recommendedName>
        <fullName evidence="3">DNA metabolism protein</fullName>
    </recommendedName>
</protein>
<name>A0A5U1F2J4_SALER</name>
<feature type="compositionally biased region" description="Basic and acidic residues" evidence="1">
    <location>
        <begin position="118"/>
        <end position="138"/>
    </location>
</feature>
<evidence type="ECO:0008006" key="3">
    <source>
        <dbReference type="Google" id="ProtNLM"/>
    </source>
</evidence>
<sequence length="138" mass="14857">MDLSSAQNPHILRVRSGFCALSVPKLAAPITPGGIGSNSFSRQITPSGKKLMAPTPAPIYINTTAVNRKIACSLILNKARGAILNKRNNITALITLSAHKRKKIRSLPPARPCAVTGDTERHTTTNDRGIRHAEASWK</sequence>
<evidence type="ECO:0000313" key="2">
    <source>
        <dbReference type="EMBL" id="EBO6758926.1"/>
    </source>
</evidence>
<comment type="caution">
    <text evidence="2">The sequence shown here is derived from an EMBL/GenBank/DDBJ whole genome shotgun (WGS) entry which is preliminary data.</text>
</comment>
<organism evidence="2">
    <name type="scientific">Salmonella enterica</name>
    <name type="common">Salmonella choleraesuis</name>
    <dbReference type="NCBI Taxonomy" id="28901"/>
    <lineage>
        <taxon>Bacteria</taxon>
        <taxon>Pseudomonadati</taxon>
        <taxon>Pseudomonadota</taxon>
        <taxon>Gammaproteobacteria</taxon>
        <taxon>Enterobacterales</taxon>
        <taxon>Enterobacteriaceae</taxon>
        <taxon>Salmonella</taxon>
    </lineage>
</organism>
<gene>
    <name evidence="2" type="ORF">DXG67_06990</name>
</gene>
<accession>A0A5U1F2J4</accession>
<dbReference type="EMBL" id="AAGJGS010000007">
    <property type="protein sequence ID" value="EBO6758926.1"/>
    <property type="molecule type" value="Genomic_DNA"/>
</dbReference>
<proteinExistence type="predicted"/>
<feature type="region of interest" description="Disordered" evidence="1">
    <location>
        <begin position="109"/>
        <end position="138"/>
    </location>
</feature>
<reference evidence="2" key="1">
    <citation type="submission" date="2018-07" db="EMBL/GenBank/DDBJ databases">
        <authorList>
            <consortium name="PulseNet: The National Subtyping Network for Foodborne Disease Surveillance"/>
            <person name="Tarr C.L."/>
            <person name="Trees E."/>
            <person name="Katz L.S."/>
            <person name="Carleton-Romer H.A."/>
            <person name="Stroika S."/>
            <person name="Kucerova Z."/>
            <person name="Roache K.F."/>
            <person name="Sabol A.L."/>
            <person name="Besser J."/>
            <person name="Gerner-Smidt P."/>
        </authorList>
    </citation>
    <scope>NUCLEOTIDE SEQUENCE</scope>
    <source>
        <strain evidence="2">PNUSAS047532</strain>
    </source>
</reference>
<evidence type="ECO:0000256" key="1">
    <source>
        <dbReference type="SAM" id="MobiDB-lite"/>
    </source>
</evidence>